<dbReference type="AlphaFoldDB" id="A0AAV4SZX2"/>
<keyword evidence="3" id="KW-1185">Reference proteome</keyword>
<evidence type="ECO:0000313" key="2">
    <source>
        <dbReference type="EMBL" id="GIY38917.1"/>
    </source>
</evidence>
<evidence type="ECO:0000313" key="3">
    <source>
        <dbReference type="Proteomes" id="UP001054837"/>
    </source>
</evidence>
<dbReference type="EMBL" id="BPLQ01008688">
    <property type="protein sequence ID" value="GIY38917.1"/>
    <property type="molecule type" value="Genomic_DNA"/>
</dbReference>
<evidence type="ECO:0000256" key="1">
    <source>
        <dbReference type="SAM" id="MobiDB-lite"/>
    </source>
</evidence>
<dbReference type="Proteomes" id="UP001054837">
    <property type="component" value="Unassembled WGS sequence"/>
</dbReference>
<feature type="region of interest" description="Disordered" evidence="1">
    <location>
        <begin position="143"/>
        <end position="171"/>
    </location>
</feature>
<protein>
    <submittedName>
        <fullName evidence="2">Uncharacterized protein</fullName>
    </submittedName>
</protein>
<name>A0AAV4SZX2_9ARAC</name>
<organism evidence="2 3">
    <name type="scientific">Caerostris darwini</name>
    <dbReference type="NCBI Taxonomy" id="1538125"/>
    <lineage>
        <taxon>Eukaryota</taxon>
        <taxon>Metazoa</taxon>
        <taxon>Ecdysozoa</taxon>
        <taxon>Arthropoda</taxon>
        <taxon>Chelicerata</taxon>
        <taxon>Arachnida</taxon>
        <taxon>Araneae</taxon>
        <taxon>Araneomorphae</taxon>
        <taxon>Entelegynae</taxon>
        <taxon>Araneoidea</taxon>
        <taxon>Araneidae</taxon>
        <taxon>Caerostris</taxon>
    </lineage>
</organism>
<sequence>MNSPNAVRHTQTVHLKEIAHANCRYTRNHQEVLNKFSRMALKIGWLLRYEVEGLAITYSTCRATKWHHVTLSRLLPSDFFFPSFPLSSVHGWEIWSGDSASDGTKGVGGQESMGKQLGRAEPFKAVVCAIQCKRGLKISLQETNRGSSRTAKDPPHLLLSNRWGGGEDATE</sequence>
<accession>A0AAV4SZX2</accession>
<proteinExistence type="predicted"/>
<reference evidence="2 3" key="1">
    <citation type="submission" date="2021-06" db="EMBL/GenBank/DDBJ databases">
        <title>Caerostris darwini draft genome.</title>
        <authorList>
            <person name="Kono N."/>
            <person name="Arakawa K."/>
        </authorList>
    </citation>
    <scope>NUCLEOTIDE SEQUENCE [LARGE SCALE GENOMIC DNA]</scope>
</reference>
<gene>
    <name evidence="2" type="ORF">CDAR_489251</name>
</gene>
<comment type="caution">
    <text evidence="2">The sequence shown here is derived from an EMBL/GenBank/DDBJ whole genome shotgun (WGS) entry which is preliminary data.</text>
</comment>